<organism evidence="1 2">
    <name type="scientific">Araneus ventricosus</name>
    <name type="common">Orbweaver spider</name>
    <name type="synonym">Epeira ventricosa</name>
    <dbReference type="NCBI Taxonomy" id="182803"/>
    <lineage>
        <taxon>Eukaryota</taxon>
        <taxon>Metazoa</taxon>
        <taxon>Ecdysozoa</taxon>
        <taxon>Arthropoda</taxon>
        <taxon>Chelicerata</taxon>
        <taxon>Arachnida</taxon>
        <taxon>Araneae</taxon>
        <taxon>Araneomorphae</taxon>
        <taxon>Entelegynae</taxon>
        <taxon>Araneoidea</taxon>
        <taxon>Araneidae</taxon>
        <taxon>Araneus</taxon>
    </lineage>
</organism>
<dbReference type="Proteomes" id="UP000499080">
    <property type="component" value="Unassembled WGS sequence"/>
</dbReference>
<evidence type="ECO:0000313" key="1">
    <source>
        <dbReference type="EMBL" id="GBM16004.1"/>
    </source>
</evidence>
<protein>
    <submittedName>
        <fullName evidence="1">Uncharacterized protein</fullName>
    </submittedName>
</protein>
<dbReference type="EMBL" id="BGPR01089620">
    <property type="protein sequence ID" value="GBM16004.1"/>
    <property type="molecule type" value="Genomic_DNA"/>
</dbReference>
<dbReference type="AlphaFoldDB" id="A0A4Y2DJH5"/>
<evidence type="ECO:0000313" key="2">
    <source>
        <dbReference type="Proteomes" id="UP000499080"/>
    </source>
</evidence>
<keyword evidence="2" id="KW-1185">Reference proteome</keyword>
<comment type="caution">
    <text evidence="1">The sequence shown here is derived from an EMBL/GenBank/DDBJ whole genome shotgun (WGS) entry which is preliminary data.</text>
</comment>
<gene>
    <name evidence="1" type="ORF">AVEN_225533_1</name>
</gene>
<sequence>ETFSRFVVRRIVLRLRLAREGYSKTVLILGCRAQNCAHSYPCRAQNCAHSCHPYTTNTVRVLLVKLYSETFLQRAPSIPVKIGYS</sequence>
<accession>A0A4Y2DJH5</accession>
<name>A0A4Y2DJH5_ARAVE</name>
<proteinExistence type="predicted"/>
<reference evidence="1 2" key="1">
    <citation type="journal article" date="2019" name="Sci. Rep.">
        <title>Orb-weaving spider Araneus ventricosus genome elucidates the spidroin gene catalogue.</title>
        <authorList>
            <person name="Kono N."/>
            <person name="Nakamura H."/>
            <person name="Ohtoshi R."/>
            <person name="Moran D.A.P."/>
            <person name="Shinohara A."/>
            <person name="Yoshida Y."/>
            <person name="Fujiwara M."/>
            <person name="Mori M."/>
            <person name="Tomita M."/>
            <person name="Arakawa K."/>
        </authorList>
    </citation>
    <scope>NUCLEOTIDE SEQUENCE [LARGE SCALE GENOMIC DNA]</scope>
</reference>
<feature type="non-terminal residue" evidence="1">
    <location>
        <position position="1"/>
    </location>
</feature>